<keyword evidence="2" id="KW-1185">Reference proteome</keyword>
<organism evidence="1 2">
    <name type="scientific">Tranquillimonas rosea</name>
    <dbReference type="NCBI Taxonomy" id="641238"/>
    <lineage>
        <taxon>Bacteria</taxon>
        <taxon>Pseudomonadati</taxon>
        <taxon>Pseudomonadota</taxon>
        <taxon>Alphaproteobacteria</taxon>
        <taxon>Rhodobacterales</taxon>
        <taxon>Roseobacteraceae</taxon>
        <taxon>Tranquillimonas</taxon>
    </lineage>
</organism>
<sequence>MPKDRSFEDLDFRHDTSLADVAARLGELPRAPMKMPDQTMLRQHEIGTPPVLSLAAPRMRV</sequence>
<evidence type="ECO:0000313" key="2">
    <source>
        <dbReference type="Proteomes" id="UP000198885"/>
    </source>
</evidence>
<reference evidence="1 2" key="1">
    <citation type="submission" date="2016-10" db="EMBL/GenBank/DDBJ databases">
        <authorList>
            <person name="de Groot N.N."/>
        </authorList>
    </citation>
    <scope>NUCLEOTIDE SEQUENCE [LARGE SCALE GENOMIC DNA]</scope>
    <source>
        <strain evidence="1 2">DSM 23042</strain>
    </source>
</reference>
<protein>
    <submittedName>
        <fullName evidence="1">Uncharacterized protein</fullName>
    </submittedName>
</protein>
<dbReference type="RefSeq" id="WP_092690208.1">
    <property type="nucleotide sequence ID" value="NZ_CBDDGO010000004.1"/>
</dbReference>
<dbReference type="EMBL" id="FOGU01000003">
    <property type="protein sequence ID" value="SER84020.1"/>
    <property type="molecule type" value="Genomic_DNA"/>
</dbReference>
<name>A0A1H9SG62_9RHOB</name>
<dbReference type="AlphaFoldDB" id="A0A1H9SG62"/>
<dbReference type="Proteomes" id="UP000198885">
    <property type="component" value="Unassembled WGS sequence"/>
</dbReference>
<dbReference type="STRING" id="641238.SAMN04490244_103195"/>
<accession>A0A1H9SG62</accession>
<proteinExistence type="predicted"/>
<evidence type="ECO:0000313" key="1">
    <source>
        <dbReference type="EMBL" id="SER84020.1"/>
    </source>
</evidence>
<gene>
    <name evidence="1" type="ORF">SAMN04490244_103195</name>
</gene>